<evidence type="ECO:0000256" key="1">
    <source>
        <dbReference type="SAM" id="Phobius"/>
    </source>
</evidence>
<keyword evidence="1" id="KW-0812">Transmembrane</keyword>
<keyword evidence="1" id="KW-1133">Transmembrane helix</keyword>
<organism evidence="2 3">
    <name type="scientific">Cerina litoralis</name>
    <dbReference type="NCBI Taxonomy" id="2874477"/>
    <lineage>
        <taxon>Bacteria</taxon>
        <taxon>Pseudomonadati</taxon>
        <taxon>Bacteroidota</taxon>
        <taxon>Flavobacteriia</taxon>
        <taxon>Flavobacteriales</taxon>
        <taxon>Flavobacteriaceae</taxon>
        <taxon>Cerina</taxon>
    </lineage>
</organism>
<sequence length="133" mass="15032">MIKSRFFRYVAIAILMVFALLTLFLSGSLILDWFGIRAKEGNYVLFVVWANFICSWLYLLSVYGLIKGSKWTVKPLITSILVLVAALAGLFVHIQNGGLYETKTIGALFFRIGLTVVFAITAYLTTIKWRNRA</sequence>
<evidence type="ECO:0000313" key="2">
    <source>
        <dbReference type="EMBL" id="MCG2460010.1"/>
    </source>
</evidence>
<accession>A0AAE3ES30</accession>
<evidence type="ECO:0000313" key="3">
    <source>
        <dbReference type="Proteomes" id="UP001200642"/>
    </source>
</evidence>
<dbReference type="RefSeq" id="WP_317901154.1">
    <property type="nucleotide sequence ID" value="NZ_JAIRBC010000005.1"/>
</dbReference>
<name>A0AAE3ES30_9FLAO</name>
<dbReference type="EMBL" id="JAIRBC010000005">
    <property type="protein sequence ID" value="MCG2460010.1"/>
    <property type="molecule type" value="Genomic_DNA"/>
</dbReference>
<gene>
    <name evidence="2" type="ORF">K8352_04580</name>
</gene>
<feature type="transmembrane region" description="Helical" evidence="1">
    <location>
        <begin position="7"/>
        <end position="31"/>
    </location>
</feature>
<comment type="caution">
    <text evidence="2">The sequence shown here is derived from an EMBL/GenBank/DDBJ whole genome shotgun (WGS) entry which is preliminary data.</text>
</comment>
<proteinExistence type="predicted"/>
<dbReference type="Proteomes" id="UP001200642">
    <property type="component" value="Unassembled WGS sequence"/>
</dbReference>
<dbReference type="AlphaFoldDB" id="A0AAE3ES30"/>
<keyword evidence="3" id="KW-1185">Reference proteome</keyword>
<feature type="transmembrane region" description="Helical" evidence="1">
    <location>
        <begin position="104"/>
        <end position="124"/>
    </location>
</feature>
<protein>
    <submittedName>
        <fullName evidence="2">Uncharacterized protein</fullName>
    </submittedName>
</protein>
<feature type="transmembrane region" description="Helical" evidence="1">
    <location>
        <begin position="43"/>
        <end position="66"/>
    </location>
</feature>
<feature type="transmembrane region" description="Helical" evidence="1">
    <location>
        <begin position="73"/>
        <end position="92"/>
    </location>
</feature>
<reference evidence="2" key="1">
    <citation type="submission" date="2023-02" db="EMBL/GenBank/DDBJ databases">
        <title>Genome of Flavobacteriaceae gen. nov. sp. strain F89.</title>
        <authorList>
            <person name="Wang Y."/>
        </authorList>
    </citation>
    <scope>NUCLEOTIDE SEQUENCE</scope>
    <source>
        <strain evidence="2">F89</strain>
    </source>
</reference>
<keyword evidence="1" id="KW-0472">Membrane</keyword>